<proteinExistence type="predicted"/>
<dbReference type="Gene3D" id="2.30.30.30">
    <property type="match status" value="1"/>
</dbReference>
<dbReference type="EMBL" id="JANJYJ010000003">
    <property type="protein sequence ID" value="KAK3221845.1"/>
    <property type="molecule type" value="Genomic_DNA"/>
</dbReference>
<keyword evidence="2" id="KW-1185">Reference proteome</keyword>
<name>A0AAE0ECY8_9ROSI</name>
<evidence type="ECO:0000313" key="2">
    <source>
        <dbReference type="Proteomes" id="UP001281410"/>
    </source>
</evidence>
<sequence>MQHNSTKGIRERVNQVALLVIATGGRNKGRLGIVKNREKQKGSFEPSTFKIRLAMSLQLA</sequence>
<dbReference type="AlphaFoldDB" id="A0AAE0ECY8"/>
<dbReference type="Proteomes" id="UP001281410">
    <property type="component" value="Unassembled WGS sequence"/>
</dbReference>
<organism evidence="1 2">
    <name type="scientific">Dipteronia sinensis</name>
    <dbReference type="NCBI Taxonomy" id="43782"/>
    <lineage>
        <taxon>Eukaryota</taxon>
        <taxon>Viridiplantae</taxon>
        <taxon>Streptophyta</taxon>
        <taxon>Embryophyta</taxon>
        <taxon>Tracheophyta</taxon>
        <taxon>Spermatophyta</taxon>
        <taxon>Magnoliopsida</taxon>
        <taxon>eudicotyledons</taxon>
        <taxon>Gunneridae</taxon>
        <taxon>Pentapetalae</taxon>
        <taxon>rosids</taxon>
        <taxon>malvids</taxon>
        <taxon>Sapindales</taxon>
        <taxon>Sapindaceae</taxon>
        <taxon>Hippocastanoideae</taxon>
        <taxon>Acereae</taxon>
        <taxon>Dipteronia</taxon>
    </lineage>
</organism>
<accession>A0AAE0ECY8</accession>
<dbReference type="InterPro" id="IPR014722">
    <property type="entry name" value="Rib_uL2_dom2"/>
</dbReference>
<reference evidence="1" key="1">
    <citation type="journal article" date="2023" name="Plant J.">
        <title>Genome sequences and population genomics provide insights into the demographic history, inbreeding, and mutation load of two 'living fossil' tree species of Dipteronia.</title>
        <authorList>
            <person name="Feng Y."/>
            <person name="Comes H.P."/>
            <person name="Chen J."/>
            <person name="Zhu S."/>
            <person name="Lu R."/>
            <person name="Zhang X."/>
            <person name="Li P."/>
            <person name="Qiu J."/>
            <person name="Olsen K.M."/>
            <person name="Qiu Y."/>
        </authorList>
    </citation>
    <scope>NUCLEOTIDE SEQUENCE</scope>
    <source>
        <strain evidence="1">NBL</strain>
    </source>
</reference>
<gene>
    <name evidence="1" type="ORF">Dsin_008870</name>
</gene>
<protein>
    <submittedName>
        <fullName evidence="1">Uncharacterized protein</fullName>
    </submittedName>
</protein>
<evidence type="ECO:0000313" key="1">
    <source>
        <dbReference type="EMBL" id="KAK3221845.1"/>
    </source>
</evidence>
<comment type="caution">
    <text evidence="1">The sequence shown here is derived from an EMBL/GenBank/DDBJ whole genome shotgun (WGS) entry which is preliminary data.</text>
</comment>